<gene>
    <name evidence="2" type="ORF">ACGRQ9_16770</name>
</gene>
<evidence type="ECO:0000313" key="3">
    <source>
        <dbReference type="Proteomes" id="UP001607151"/>
    </source>
</evidence>
<feature type="chain" id="PRO_5047228150" evidence="1">
    <location>
        <begin position="19"/>
        <end position="135"/>
    </location>
</feature>
<dbReference type="Proteomes" id="UP001607151">
    <property type="component" value="Unassembled WGS sequence"/>
</dbReference>
<reference evidence="2 3" key="1">
    <citation type="submission" date="2024-10" db="EMBL/GenBank/DDBJ databases">
        <authorList>
            <person name="Yibar A."/>
            <person name="Saticioglu I.B."/>
            <person name="Duman M."/>
            <person name="Ajmi N."/>
            <person name="Gurler F."/>
            <person name="Ay H."/>
            <person name="Onuk E."/>
            <person name="Guler S."/>
            <person name="Romalde J.L."/>
        </authorList>
    </citation>
    <scope>NUCLEOTIDE SEQUENCE [LARGE SCALE GENOMIC DNA]</scope>
    <source>
        <strain evidence="2 3">14-MA-B</strain>
    </source>
</reference>
<sequence>MKLLLALFGFSISTLCLASAGVTPQLDDNSYSVEFKRNFLEVKKLGPNFNHEDYIFSYPCGGGAICSSIYSSEGSLFIDFPDNYIGASESHPLHIKFDLDSNEFCIWGESAYDLRVYNNACYQLEGVHLKEVVNK</sequence>
<accession>A0ABW7IZP9</accession>
<proteinExistence type="predicted"/>
<feature type="signal peptide" evidence="1">
    <location>
        <begin position="1"/>
        <end position="18"/>
    </location>
</feature>
<dbReference type="EMBL" id="JBIHSN010000003">
    <property type="protein sequence ID" value="MFH0267098.1"/>
    <property type="molecule type" value="Genomic_DNA"/>
</dbReference>
<dbReference type="RefSeq" id="WP_394608641.1">
    <property type="nucleotide sequence ID" value="NZ_JBIHSJ010000004.1"/>
</dbReference>
<keyword evidence="1" id="KW-0732">Signal</keyword>
<keyword evidence="3" id="KW-1185">Reference proteome</keyword>
<evidence type="ECO:0000256" key="1">
    <source>
        <dbReference type="SAM" id="SignalP"/>
    </source>
</evidence>
<name>A0ABW7IZP9_9VIBR</name>
<organism evidence="2 3">
    <name type="scientific">Vibrio rumoiensis</name>
    <dbReference type="NCBI Taxonomy" id="76258"/>
    <lineage>
        <taxon>Bacteria</taxon>
        <taxon>Pseudomonadati</taxon>
        <taxon>Pseudomonadota</taxon>
        <taxon>Gammaproteobacteria</taxon>
        <taxon>Vibrionales</taxon>
        <taxon>Vibrionaceae</taxon>
        <taxon>Vibrio</taxon>
    </lineage>
</organism>
<evidence type="ECO:0000313" key="2">
    <source>
        <dbReference type="EMBL" id="MFH0267098.1"/>
    </source>
</evidence>
<comment type="caution">
    <text evidence="2">The sequence shown here is derived from an EMBL/GenBank/DDBJ whole genome shotgun (WGS) entry which is preliminary data.</text>
</comment>
<protein>
    <submittedName>
        <fullName evidence="2">Uncharacterized protein</fullName>
    </submittedName>
</protein>